<dbReference type="AlphaFoldDB" id="A0A438N9E5"/>
<evidence type="ECO:0000313" key="5">
    <source>
        <dbReference type="Proteomes" id="UP000288859"/>
    </source>
</evidence>
<dbReference type="Proteomes" id="UP000288859">
    <property type="component" value="Unassembled WGS sequence"/>
</dbReference>
<reference evidence="4 5" key="1">
    <citation type="submission" date="2017-03" db="EMBL/GenBank/DDBJ databases">
        <title>Genomes of endolithic fungi from Antarctica.</title>
        <authorList>
            <person name="Coleine C."/>
            <person name="Masonjones S."/>
            <person name="Stajich J.E."/>
        </authorList>
    </citation>
    <scope>NUCLEOTIDE SEQUENCE [LARGE SCALE GENOMIC DNA]</scope>
    <source>
        <strain evidence="4 5">CCFEE 6314</strain>
    </source>
</reference>
<evidence type="ECO:0008006" key="6">
    <source>
        <dbReference type="Google" id="ProtNLM"/>
    </source>
</evidence>
<dbReference type="OrthoDB" id="2094832at2759"/>
<sequence>MAESADPSIARYSARFYQPTLRTIPNGMSTLLASYSGVPEEAQREHITRIRDRAYARHPYPCLGRWRFLDLDLSIHPLYATNILPALRGRSDGEGEGEGEGQGHTWLFLDLGCCLGQDIRKLICDGADASRLRGADLRPEFIECGYDLFCDRDRFPISRFIAPADVFDLSPTAPLAQLDGKVGILHVCAVFHLFDLPGQKALAHRVLRLLARNAQGFVGPQQQQETQEEEKRSSTCTKALIIGAQTANINAGEYERRPGDGQWRYRHNHESWTTFWQEAIAQPEWTSLIKHVQVGSLLEARTSGLGDPIISTDDTSPLNPTSSTITTTTKSNVDANNSNLIHDGNTFQRQIGLVEEGFRWMKWWVWVTFAE</sequence>
<dbReference type="InterPro" id="IPR051654">
    <property type="entry name" value="Meroterpenoid_MTases"/>
</dbReference>
<organism evidence="4 5">
    <name type="scientific">Exophiala mesophila</name>
    <name type="common">Black yeast-like fungus</name>
    <dbReference type="NCBI Taxonomy" id="212818"/>
    <lineage>
        <taxon>Eukaryota</taxon>
        <taxon>Fungi</taxon>
        <taxon>Dikarya</taxon>
        <taxon>Ascomycota</taxon>
        <taxon>Pezizomycotina</taxon>
        <taxon>Eurotiomycetes</taxon>
        <taxon>Chaetothyriomycetidae</taxon>
        <taxon>Chaetothyriales</taxon>
        <taxon>Herpotrichiellaceae</taxon>
        <taxon>Exophiala</taxon>
    </lineage>
</organism>
<keyword evidence="1" id="KW-0808">Transferase</keyword>
<evidence type="ECO:0000256" key="3">
    <source>
        <dbReference type="SAM" id="MobiDB-lite"/>
    </source>
</evidence>
<evidence type="ECO:0000313" key="4">
    <source>
        <dbReference type="EMBL" id="RVX72242.1"/>
    </source>
</evidence>
<evidence type="ECO:0000256" key="2">
    <source>
        <dbReference type="ARBA" id="ARBA00022691"/>
    </source>
</evidence>
<gene>
    <name evidence="4" type="ORF">B0A52_04446</name>
</gene>
<dbReference type="GO" id="GO:0016740">
    <property type="term" value="F:transferase activity"/>
    <property type="evidence" value="ECO:0007669"/>
    <property type="project" value="UniProtKB-KW"/>
</dbReference>
<name>A0A438N9E5_EXOME</name>
<protein>
    <recommendedName>
        <fullName evidence="6">Methyltransferase domain-containing protein</fullName>
    </recommendedName>
</protein>
<dbReference type="PANTHER" id="PTHR35897:SF1">
    <property type="entry name" value="METHYLTRANSFERASE AUSD"/>
    <property type="match status" value="1"/>
</dbReference>
<evidence type="ECO:0000256" key="1">
    <source>
        <dbReference type="ARBA" id="ARBA00022679"/>
    </source>
</evidence>
<proteinExistence type="predicted"/>
<dbReference type="PANTHER" id="PTHR35897">
    <property type="entry name" value="METHYLTRANSFERASE AUSD"/>
    <property type="match status" value="1"/>
</dbReference>
<keyword evidence="2" id="KW-0949">S-adenosyl-L-methionine</keyword>
<feature type="region of interest" description="Disordered" evidence="3">
    <location>
        <begin position="308"/>
        <end position="330"/>
    </location>
</feature>
<dbReference type="EMBL" id="NAJM01000013">
    <property type="protein sequence ID" value="RVX72242.1"/>
    <property type="molecule type" value="Genomic_DNA"/>
</dbReference>
<comment type="caution">
    <text evidence="4">The sequence shown here is derived from an EMBL/GenBank/DDBJ whole genome shotgun (WGS) entry which is preliminary data.</text>
</comment>
<accession>A0A438N9E5</accession>
<feature type="compositionally biased region" description="Low complexity" evidence="3">
    <location>
        <begin position="315"/>
        <end position="330"/>
    </location>
</feature>